<keyword evidence="3" id="KW-1185">Reference proteome</keyword>
<dbReference type="OrthoDB" id="9800027at2"/>
<dbReference type="Pfam" id="PF14026">
    <property type="entry name" value="SCO4226-like"/>
    <property type="match status" value="1"/>
</dbReference>
<dbReference type="EMBL" id="FNFH01000006">
    <property type="protein sequence ID" value="SDK65308.1"/>
    <property type="molecule type" value="Genomic_DNA"/>
</dbReference>
<protein>
    <recommendedName>
        <fullName evidence="4">DUF4242 domain-containing protein</fullName>
    </recommendedName>
</protein>
<evidence type="ECO:0000256" key="1">
    <source>
        <dbReference type="SAM" id="MobiDB-lite"/>
    </source>
</evidence>
<gene>
    <name evidence="2" type="ORF">SAMN05216212_2882</name>
</gene>
<dbReference type="InterPro" id="IPR025336">
    <property type="entry name" value="SCO4226-like"/>
</dbReference>
<evidence type="ECO:0008006" key="4">
    <source>
        <dbReference type="Google" id="ProtNLM"/>
    </source>
</evidence>
<dbReference type="RefSeq" id="WP_091515786.1">
    <property type="nucleotide sequence ID" value="NZ_FNFH01000006.1"/>
</dbReference>
<reference evidence="3" key="1">
    <citation type="submission" date="2016-10" db="EMBL/GenBank/DDBJ databases">
        <authorList>
            <person name="Varghese N."/>
            <person name="Submissions S."/>
        </authorList>
    </citation>
    <scope>NUCLEOTIDE SEQUENCE [LARGE SCALE GENOMIC DNA]</scope>
    <source>
        <strain evidence="3">CGMCC 1.10658</strain>
    </source>
</reference>
<dbReference type="Proteomes" id="UP000199305">
    <property type="component" value="Unassembled WGS sequence"/>
</dbReference>
<dbReference type="AlphaFoldDB" id="A0A1G9DN44"/>
<evidence type="ECO:0000313" key="3">
    <source>
        <dbReference type="Proteomes" id="UP000199305"/>
    </source>
</evidence>
<accession>A0A1G9DN44</accession>
<feature type="region of interest" description="Disordered" evidence="1">
    <location>
        <begin position="85"/>
        <end position="107"/>
    </location>
</feature>
<organism evidence="2 3">
    <name type="scientific">Microbulbifer yueqingensis</name>
    <dbReference type="NCBI Taxonomy" id="658219"/>
    <lineage>
        <taxon>Bacteria</taxon>
        <taxon>Pseudomonadati</taxon>
        <taxon>Pseudomonadota</taxon>
        <taxon>Gammaproteobacteria</taxon>
        <taxon>Cellvibrionales</taxon>
        <taxon>Microbulbiferaceae</taxon>
        <taxon>Microbulbifer</taxon>
    </lineage>
</organism>
<proteinExistence type="predicted"/>
<sequence>MPKFVIEREIPEAGQLSQQELAGISQKSCDVLQQLGPQVQWVQSYVTDDKVYCIYIAPDRESILKHAEMGGFPADSVAEVRNIIDPTTAEHGAGSGESPDAASGATI</sequence>
<dbReference type="Gene3D" id="3.30.70.3090">
    <property type="entry name" value="ORF SCO4226, nickel-binding ferredoxin-like monomer"/>
    <property type="match status" value="1"/>
</dbReference>
<dbReference type="InterPro" id="IPR042557">
    <property type="entry name" value="SCO4226"/>
</dbReference>
<evidence type="ECO:0000313" key="2">
    <source>
        <dbReference type="EMBL" id="SDK65308.1"/>
    </source>
</evidence>
<name>A0A1G9DN44_9GAMM</name>